<accession>A0A917TM87</accession>
<name>A0A917TM87_9ACTN</name>
<gene>
    <name evidence="3" type="ORF">GCM10007977_032240</name>
</gene>
<proteinExistence type="predicted"/>
<feature type="compositionally biased region" description="Gly residues" evidence="1">
    <location>
        <begin position="67"/>
        <end position="78"/>
    </location>
</feature>
<feature type="transmembrane region" description="Helical" evidence="2">
    <location>
        <begin position="95"/>
        <end position="115"/>
    </location>
</feature>
<keyword evidence="4" id="KW-1185">Reference proteome</keyword>
<keyword evidence="2" id="KW-0472">Membrane</keyword>
<dbReference type="Proteomes" id="UP000642070">
    <property type="component" value="Unassembled WGS sequence"/>
</dbReference>
<dbReference type="EMBL" id="BMPI01000013">
    <property type="protein sequence ID" value="GGM28484.1"/>
    <property type="molecule type" value="Genomic_DNA"/>
</dbReference>
<feature type="compositionally biased region" description="Polar residues" evidence="1">
    <location>
        <begin position="8"/>
        <end position="24"/>
    </location>
</feature>
<reference evidence="3" key="1">
    <citation type="journal article" date="2014" name="Int. J. Syst. Evol. Microbiol.">
        <title>Complete genome sequence of Corynebacterium casei LMG S-19264T (=DSM 44701T), isolated from a smear-ripened cheese.</title>
        <authorList>
            <consortium name="US DOE Joint Genome Institute (JGI-PGF)"/>
            <person name="Walter F."/>
            <person name="Albersmeier A."/>
            <person name="Kalinowski J."/>
            <person name="Ruckert C."/>
        </authorList>
    </citation>
    <scope>NUCLEOTIDE SEQUENCE</scope>
    <source>
        <strain evidence="3">JCM 19831</strain>
    </source>
</reference>
<keyword evidence="2" id="KW-0812">Transmembrane</keyword>
<evidence type="ECO:0000313" key="4">
    <source>
        <dbReference type="Proteomes" id="UP000642070"/>
    </source>
</evidence>
<comment type="caution">
    <text evidence="3">The sequence shown here is derived from an EMBL/GenBank/DDBJ whole genome shotgun (WGS) entry which is preliminary data.</text>
</comment>
<dbReference type="AlphaFoldDB" id="A0A917TM87"/>
<evidence type="ECO:0000256" key="1">
    <source>
        <dbReference type="SAM" id="MobiDB-lite"/>
    </source>
</evidence>
<organism evidence="3 4">
    <name type="scientific">Dactylosporangium sucinum</name>
    <dbReference type="NCBI Taxonomy" id="1424081"/>
    <lineage>
        <taxon>Bacteria</taxon>
        <taxon>Bacillati</taxon>
        <taxon>Actinomycetota</taxon>
        <taxon>Actinomycetes</taxon>
        <taxon>Micromonosporales</taxon>
        <taxon>Micromonosporaceae</taxon>
        <taxon>Dactylosporangium</taxon>
    </lineage>
</organism>
<protein>
    <submittedName>
        <fullName evidence="3">Uncharacterized protein</fullName>
    </submittedName>
</protein>
<evidence type="ECO:0000256" key="2">
    <source>
        <dbReference type="SAM" id="Phobius"/>
    </source>
</evidence>
<reference evidence="3" key="2">
    <citation type="submission" date="2020-09" db="EMBL/GenBank/DDBJ databases">
        <authorList>
            <person name="Sun Q."/>
            <person name="Ohkuma M."/>
        </authorList>
    </citation>
    <scope>NUCLEOTIDE SEQUENCE</scope>
    <source>
        <strain evidence="3">JCM 19831</strain>
    </source>
</reference>
<dbReference type="RefSeq" id="WP_190250628.1">
    <property type="nucleotide sequence ID" value="NZ_BMPI01000013.1"/>
</dbReference>
<keyword evidence="2" id="KW-1133">Transmembrane helix</keyword>
<sequence length="273" mass="29736">MTVPPDETPTQRNPTWVGSASVPSGGSRRRRQWEDTLDLPAEPETRQEPVAPHVVYVPVPTPAHPRGGYGPPRGGYGPYGPPPPAPRRRRSRWPWVLLFIFALCAGCCGGSYAWARPYWVQYPASVDTQATVPGFTRVDDAAGRKQAAELQKSLTSDHLDEQGFTVTYQDAGNRQQRVLVFGATRFLTNPARDLDASMRKLGTRIQVSDVRDVDPGVFGGEQRCASSRLDGRSATVCGWSDHGVIAIAVFGGKNLDQAATATRNLRGSIVQRG</sequence>
<evidence type="ECO:0000313" key="3">
    <source>
        <dbReference type="EMBL" id="GGM28484.1"/>
    </source>
</evidence>
<feature type="region of interest" description="Disordered" evidence="1">
    <location>
        <begin position="1"/>
        <end position="87"/>
    </location>
</feature>
<feature type="compositionally biased region" description="Low complexity" evidence="1">
    <location>
        <begin position="49"/>
        <end position="58"/>
    </location>
</feature>